<keyword evidence="6 11" id="KW-0812">Transmembrane</keyword>
<dbReference type="InterPro" id="IPR012902">
    <property type="entry name" value="N_methyl_site"/>
</dbReference>
<comment type="caution">
    <text evidence="13">The sequence shown here is derived from an EMBL/GenBank/DDBJ whole genome shotgun (WGS) entry which is preliminary data.</text>
</comment>
<dbReference type="EMBL" id="BPFB01000025">
    <property type="protein sequence ID" value="GIU47903.1"/>
    <property type="molecule type" value="Genomic_DNA"/>
</dbReference>
<keyword evidence="4" id="KW-0488">Methylation</keyword>
<evidence type="ECO:0000256" key="10">
    <source>
        <dbReference type="ARBA" id="ARBA00030775"/>
    </source>
</evidence>
<evidence type="ECO:0000256" key="3">
    <source>
        <dbReference type="ARBA" id="ARBA00022475"/>
    </source>
</evidence>
<dbReference type="Gene3D" id="3.55.40.10">
    <property type="entry name" value="minor pseudopilin epsh domain"/>
    <property type="match status" value="1"/>
</dbReference>
<name>A0ABQ4PJQ0_9GAMM</name>
<dbReference type="NCBIfam" id="TIGR02532">
    <property type="entry name" value="IV_pilin_GFxxxE"/>
    <property type="match status" value="1"/>
</dbReference>
<evidence type="ECO:0000256" key="11">
    <source>
        <dbReference type="SAM" id="Phobius"/>
    </source>
</evidence>
<evidence type="ECO:0000256" key="9">
    <source>
        <dbReference type="ARBA" id="ARBA00025772"/>
    </source>
</evidence>
<dbReference type="SUPFAM" id="SSF54523">
    <property type="entry name" value="Pili subunits"/>
    <property type="match status" value="1"/>
</dbReference>
<keyword evidence="5" id="KW-0997">Cell inner membrane</keyword>
<evidence type="ECO:0000313" key="13">
    <source>
        <dbReference type="EMBL" id="GIU47903.1"/>
    </source>
</evidence>
<dbReference type="PROSITE" id="PS00409">
    <property type="entry name" value="PROKAR_NTER_METHYL"/>
    <property type="match status" value="1"/>
</dbReference>
<organism evidence="13 14">
    <name type="scientific">Shewanella algidipiscicola</name>
    <dbReference type="NCBI Taxonomy" id="614070"/>
    <lineage>
        <taxon>Bacteria</taxon>
        <taxon>Pseudomonadati</taxon>
        <taxon>Pseudomonadota</taxon>
        <taxon>Gammaproteobacteria</taxon>
        <taxon>Alteromonadales</taxon>
        <taxon>Shewanellaceae</taxon>
        <taxon>Shewanella</taxon>
    </lineage>
</organism>
<evidence type="ECO:0000256" key="4">
    <source>
        <dbReference type="ARBA" id="ARBA00022481"/>
    </source>
</evidence>
<evidence type="ECO:0000256" key="7">
    <source>
        <dbReference type="ARBA" id="ARBA00022989"/>
    </source>
</evidence>
<feature type="domain" description="General secretion pathway GspH" evidence="12">
    <location>
        <begin position="45"/>
        <end position="151"/>
    </location>
</feature>
<comment type="similarity">
    <text evidence="9">Belongs to the GSP H family.</text>
</comment>
<gene>
    <name evidence="13" type="primary">fimU</name>
    <name evidence="13" type="ORF">TUM4630_22980</name>
</gene>
<dbReference type="Pfam" id="PF12019">
    <property type="entry name" value="GspH"/>
    <property type="match status" value="1"/>
</dbReference>
<reference evidence="13 14" key="1">
    <citation type="submission" date="2021-05" db="EMBL/GenBank/DDBJ databases">
        <title>Molecular characterization for Shewanella algae harboring chromosomal blaOXA-55-like strains isolated from clinical and environment sample.</title>
        <authorList>
            <person name="Ohama Y."/>
            <person name="Aoki K."/>
            <person name="Harada S."/>
            <person name="Moriya K."/>
            <person name="Ishii Y."/>
            <person name="Tateda K."/>
        </authorList>
    </citation>
    <scope>NUCLEOTIDE SEQUENCE [LARGE SCALE GENOMIC DNA]</scope>
    <source>
        <strain evidence="13 14">LMG 23746</strain>
    </source>
</reference>
<dbReference type="InterPro" id="IPR022346">
    <property type="entry name" value="T2SS_GspH"/>
</dbReference>
<protein>
    <recommendedName>
        <fullName evidence="2">Type II secretion system protein H</fullName>
    </recommendedName>
    <alternativeName>
        <fullName evidence="10">General secretion pathway protein H</fullName>
    </alternativeName>
</protein>
<evidence type="ECO:0000256" key="2">
    <source>
        <dbReference type="ARBA" id="ARBA00021549"/>
    </source>
</evidence>
<keyword evidence="7 11" id="KW-1133">Transmembrane helix</keyword>
<dbReference type="Pfam" id="PF07963">
    <property type="entry name" value="N_methyl"/>
    <property type="match status" value="1"/>
</dbReference>
<keyword evidence="3" id="KW-1003">Cell membrane</keyword>
<dbReference type="Proteomes" id="UP000761574">
    <property type="component" value="Unassembled WGS sequence"/>
</dbReference>
<evidence type="ECO:0000256" key="5">
    <source>
        <dbReference type="ARBA" id="ARBA00022519"/>
    </source>
</evidence>
<comment type="subcellular location">
    <subcellularLocation>
        <location evidence="1">Cell inner membrane</location>
        <topology evidence="1">Single-pass membrane protein</topology>
    </subcellularLocation>
</comment>
<evidence type="ECO:0000256" key="8">
    <source>
        <dbReference type="ARBA" id="ARBA00023136"/>
    </source>
</evidence>
<evidence type="ECO:0000313" key="14">
    <source>
        <dbReference type="Proteomes" id="UP000761574"/>
    </source>
</evidence>
<feature type="transmembrane region" description="Helical" evidence="11">
    <location>
        <begin position="7"/>
        <end position="32"/>
    </location>
</feature>
<dbReference type="InterPro" id="IPR045584">
    <property type="entry name" value="Pilin-like"/>
</dbReference>
<evidence type="ECO:0000256" key="6">
    <source>
        <dbReference type="ARBA" id="ARBA00022692"/>
    </source>
</evidence>
<accession>A0ABQ4PJQ0</accession>
<evidence type="ECO:0000256" key="1">
    <source>
        <dbReference type="ARBA" id="ARBA00004377"/>
    </source>
</evidence>
<keyword evidence="14" id="KW-1185">Reference proteome</keyword>
<proteinExistence type="inferred from homology"/>
<sequence>MRHPLQGFTLVELMVTIVIAGILLTIGAPSLISVYEGVRANNNIEKIHNIMAFARNQAISYGTRVNVCPFASATSCGATTDWSGGIRVFINANGTETELRAIDGFNSQDAIKGPSGNITFSSEGLSSGGTIIYCPDGKADSSQSINISSSGLISYGSTGITCS</sequence>
<keyword evidence="8 11" id="KW-0472">Membrane</keyword>
<evidence type="ECO:0000259" key="12">
    <source>
        <dbReference type="Pfam" id="PF12019"/>
    </source>
</evidence>
<dbReference type="RefSeq" id="WP_119978842.1">
    <property type="nucleotide sequence ID" value="NZ_BPFB01000025.1"/>
</dbReference>